<evidence type="ECO:0000256" key="1">
    <source>
        <dbReference type="SAM" id="MobiDB-lite"/>
    </source>
</evidence>
<organism evidence="2 3">
    <name type="scientific">Polyplax serrata</name>
    <name type="common">Common mouse louse</name>
    <dbReference type="NCBI Taxonomy" id="468196"/>
    <lineage>
        <taxon>Eukaryota</taxon>
        <taxon>Metazoa</taxon>
        <taxon>Ecdysozoa</taxon>
        <taxon>Arthropoda</taxon>
        <taxon>Hexapoda</taxon>
        <taxon>Insecta</taxon>
        <taxon>Pterygota</taxon>
        <taxon>Neoptera</taxon>
        <taxon>Paraneoptera</taxon>
        <taxon>Psocodea</taxon>
        <taxon>Troctomorpha</taxon>
        <taxon>Phthiraptera</taxon>
        <taxon>Anoplura</taxon>
        <taxon>Polyplacidae</taxon>
        <taxon>Polyplax</taxon>
    </lineage>
</organism>
<gene>
    <name evidence="2" type="ORF">RUM43_009917</name>
</gene>
<feature type="region of interest" description="Disordered" evidence="1">
    <location>
        <begin position="1"/>
        <end position="20"/>
    </location>
</feature>
<dbReference type="Proteomes" id="UP001372834">
    <property type="component" value="Unassembled WGS sequence"/>
</dbReference>
<accession>A0AAN8NZL8</accession>
<evidence type="ECO:0000313" key="3">
    <source>
        <dbReference type="Proteomes" id="UP001372834"/>
    </source>
</evidence>
<feature type="region of interest" description="Disordered" evidence="1">
    <location>
        <begin position="50"/>
        <end position="78"/>
    </location>
</feature>
<dbReference type="EMBL" id="JAWJWE010000004">
    <property type="protein sequence ID" value="KAK6636258.1"/>
    <property type="molecule type" value="Genomic_DNA"/>
</dbReference>
<protein>
    <submittedName>
        <fullName evidence="2">Uncharacterized protein</fullName>
    </submittedName>
</protein>
<name>A0AAN8NZL8_POLSC</name>
<sequence>MTKYESDAKKKLRRGPNDTLPLYRKFNEEIHFPGLHAAEGLNSSKMLDKVEKGKTNGSELPDLKSLTMGRQQQQQEQQ</sequence>
<reference evidence="2 3" key="1">
    <citation type="submission" date="2023-10" db="EMBL/GenBank/DDBJ databases">
        <title>Genomes of two closely related lineages of the louse Polyplax serrata with different host specificities.</title>
        <authorList>
            <person name="Martinu J."/>
            <person name="Tarabai H."/>
            <person name="Stefka J."/>
            <person name="Hypsa V."/>
        </authorList>
    </citation>
    <scope>NUCLEOTIDE SEQUENCE [LARGE SCALE GENOMIC DNA]</scope>
    <source>
        <strain evidence="2">HR10_N</strain>
    </source>
</reference>
<evidence type="ECO:0000313" key="2">
    <source>
        <dbReference type="EMBL" id="KAK6636258.1"/>
    </source>
</evidence>
<proteinExistence type="predicted"/>
<comment type="caution">
    <text evidence="2">The sequence shown here is derived from an EMBL/GenBank/DDBJ whole genome shotgun (WGS) entry which is preliminary data.</text>
</comment>
<dbReference type="AlphaFoldDB" id="A0AAN8NZL8"/>